<gene>
    <name evidence="2" type="ORF">EJD97_007501</name>
</gene>
<name>A0A6N2BMK7_SOLCI</name>
<protein>
    <recommendedName>
        <fullName evidence="1">Tf2-1-like SH3-like domain-containing protein</fullName>
    </recommendedName>
</protein>
<evidence type="ECO:0000313" key="2">
    <source>
        <dbReference type="EMBL" id="TMW96356.1"/>
    </source>
</evidence>
<dbReference type="PANTHER" id="PTHR46148">
    <property type="entry name" value="CHROMO DOMAIN-CONTAINING PROTEIN"/>
    <property type="match status" value="1"/>
</dbReference>
<reference evidence="2" key="1">
    <citation type="submission" date="2019-05" db="EMBL/GenBank/DDBJ databases">
        <title>The de novo reference genome and transcriptome assemblies of the wild tomato species Solanum chilense.</title>
        <authorList>
            <person name="Stam R."/>
            <person name="Nosenko T."/>
            <person name="Hoerger A.C."/>
            <person name="Stephan W."/>
            <person name="Seidel M.A."/>
            <person name="Kuhn J.M.M."/>
            <person name="Haberer G."/>
            <person name="Tellier A."/>
        </authorList>
    </citation>
    <scope>NUCLEOTIDE SEQUENCE</scope>
    <source>
        <tissue evidence="2">Mature leaves</tissue>
    </source>
</reference>
<proteinExistence type="predicted"/>
<organism evidence="2">
    <name type="scientific">Solanum chilense</name>
    <name type="common">Tomato</name>
    <name type="synonym">Lycopersicon chilense</name>
    <dbReference type="NCBI Taxonomy" id="4083"/>
    <lineage>
        <taxon>Eukaryota</taxon>
        <taxon>Viridiplantae</taxon>
        <taxon>Streptophyta</taxon>
        <taxon>Embryophyta</taxon>
        <taxon>Tracheophyta</taxon>
        <taxon>Spermatophyta</taxon>
        <taxon>Magnoliopsida</taxon>
        <taxon>eudicotyledons</taxon>
        <taxon>Gunneridae</taxon>
        <taxon>Pentapetalae</taxon>
        <taxon>asterids</taxon>
        <taxon>lamiids</taxon>
        <taxon>Solanales</taxon>
        <taxon>Solanaceae</taxon>
        <taxon>Solanoideae</taxon>
        <taxon>Solaneae</taxon>
        <taxon>Solanum</taxon>
        <taxon>Solanum subgen. Lycopersicon</taxon>
    </lineage>
</organism>
<dbReference type="AlphaFoldDB" id="A0A6N2BMK7"/>
<comment type="caution">
    <text evidence="2">The sequence shown here is derived from an EMBL/GenBank/DDBJ whole genome shotgun (WGS) entry which is preliminary data.</text>
</comment>
<dbReference type="EMBL" id="RXGB01002095">
    <property type="protein sequence ID" value="TMW96356.1"/>
    <property type="molecule type" value="Genomic_DNA"/>
</dbReference>
<sequence length="290" mass="33589">MGSVAHVEEGKETLVKDVHIFARLGIRLKDSPKGGFMVHHNSESSLVIEVKSKKHLDLLLMELKELILRKFNDSFPQGGDGVLKYQGRLCVPDVDDLRRKIFEEAHVFRYSIHSSATKTYRDPQEVYWLYLNEIVSLHGIPLSINKDTGAQFTSHFWRPFQKGLATIRIFLWQGLYVRRCRSPVRWFEILPSKGVMIFCKKGKHSPRYVSPYEILKRVEKVAYEFNLPTELAPVHPIFHVSMLKKCIGGPLYIFPIEGLWVNENLSYEQVLVEILDSQVKMLRNKEVVPV</sequence>
<dbReference type="Pfam" id="PF24626">
    <property type="entry name" value="SH3_Tf2-1"/>
    <property type="match status" value="1"/>
</dbReference>
<dbReference type="PANTHER" id="PTHR46148:SF60">
    <property type="entry name" value="CHROMO DOMAIN-CONTAINING PROTEIN"/>
    <property type="match status" value="1"/>
</dbReference>
<feature type="domain" description="Tf2-1-like SH3-like" evidence="1">
    <location>
        <begin position="196"/>
        <end position="246"/>
    </location>
</feature>
<accession>A0A6N2BMK7</accession>
<evidence type="ECO:0000259" key="1">
    <source>
        <dbReference type="Pfam" id="PF24626"/>
    </source>
</evidence>
<dbReference type="InterPro" id="IPR056924">
    <property type="entry name" value="SH3_Tf2-1"/>
</dbReference>